<dbReference type="EMBL" id="CP000749">
    <property type="protein sequence ID" value="ABR71867.1"/>
    <property type="molecule type" value="Genomic_DNA"/>
</dbReference>
<dbReference type="eggNOG" id="ENOG5033ACH">
    <property type="taxonomic scope" value="Bacteria"/>
</dbReference>
<gene>
    <name evidence="1" type="ordered locus">Mmwyl1_2956</name>
</gene>
<evidence type="ECO:0000313" key="1">
    <source>
        <dbReference type="EMBL" id="ABR71867.1"/>
    </source>
</evidence>
<dbReference type="OrthoDB" id="8756377at2"/>
<accession>A6VZI8</accession>
<dbReference type="AlphaFoldDB" id="A6VZI8"/>
<reference evidence="1" key="1">
    <citation type="submission" date="2007-06" db="EMBL/GenBank/DDBJ databases">
        <title>Complete sequence of Marinomonas sp. MWYL1.</title>
        <authorList>
            <consortium name="US DOE Joint Genome Institute"/>
            <person name="Copeland A."/>
            <person name="Lucas S."/>
            <person name="Lapidus A."/>
            <person name="Barry K."/>
            <person name="Glavina del Rio T."/>
            <person name="Dalin E."/>
            <person name="Tice H."/>
            <person name="Pitluck S."/>
            <person name="Kiss H."/>
            <person name="Brettin T."/>
            <person name="Bruce D."/>
            <person name="Detter J.C."/>
            <person name="Han C."/>
            <person name="Schmutz J."/>
            <person name="Larimer F."/>
            <person name="Land M."/>
            <person name="Hauser L."/>
            <person name="Kyrpides N."/>
            <person name="Kim E."/>
            <person name="Johnston A.W.B."/>
            <person name="Todd J.D."/>
            <person name="Rogers R."/>
            <person name="Wexler M."/>
            <person name="Bond P.L."/>
            <person name="Li Y."/>
            <person name="Richardson P."/>
        </authorList>
    </citation>
    <scope>NUCLEOTIDE SEQUENCE [LARGE SCALE GENOMIC DNA]</scope>
    <source>
        <strain evidence="1">MWYL1</strain>
    </source>
</reference>
<proteinExistence type="predicted"/>
<protein>
    <submittedName>
        <fullName evidence="1">Uncharacterized protein</fullName>
    </submittedName>
</protein>
<organism evidence="1">
    <name type="scientific">Marinomonas sp. (strain MWYL1)</name>
    <dbReference type="NCBI Taxonomy" id="400668"/>
    <lineage>
        <taxon>Bacteria</taxon>
        <taxon>Pseudomonadati</taxon>
        <taxon>Pseudomonadota</taxon>
        <taxon>Gammaproteobacteria</taxon>
        <taxon>Oceanospirillales</taxon>
        <taxon>Oceanospirillaceae</taxon>
        <taxon>Marinomonas</taxon>
    </lineage>
</organism>
<name>A6VZI8_MARMS</name>
<dbReference type="STRING" id="400668.Mmwyl1_2956"/>
<sequence length="154" mass="17582">MSRRRQLKGIAAGISSSFSSRYNDIDGYWGLGIIYLCATEAGLNKFQLNLISGESVPHFKCSKKLAARYLEHLKLQADKNGFCSWQICKAVIDIEFNTIPSRLNLIFKQTWGEAFICTVSITDDLGKTWSYQHEGWCGKHDPAKEHRSIRWYVS</sequence>
<dbReference type="HOGENOM" id="CLU_1702173_0_0_6"/>
<dbReference type="KEGG" id="mmw:Mmwyl1_2956"/>